<feature type="compositionally biased region" description="Pro residues" evidence="1">
    <location>
        <begin position="36"/>
        <end position="48"/>
    </location>
</feature>
<sequence>MSGAEADAVSPAELAAGVPAHEPAAHEAVVQVAPAQQPPAPTAPPPSQKPAQEDDSRPWALRLGEYLQRRAAGESESKEVEPWAVRLGTYLSKKKPGPWSLIANEKPQDPLALRLGTFLSETKPLKFLHLGDKESSEDAAVKGEPLVLKLGNYLNGTAKTKGTQASTCASPPVAEALEGLVTTESQTATSLVGPIEDVAEVPLKPPSSEIEMSTNQRTAAALVSSD</sequence>
<name>A0A7S3U8I2_9SPIT</name>
<protein>
    <submittedName>
        <fullName evidence="2">Uncharacterized protein</fullName>
    </submittedName>
</protein>
<accession>A0A7S3U8I2</accession>
<reference evidence="2" key="1">
    <citation type="submission" date="2021-01" db="EMBL/GenBank/DDBJ databases">
        <authorList>
            <person name="Corre E."/>
            <person name="Pelletier E."/>
            <person name="Niang G."/>
            <person name="Scheremetjew M."/>
            <person name="Finn R."/>
            <person name="Kale V."/>
            <person name="Holt S."/>
            <person name="Cochrane G."/>
            <person name="Meng A."/>
            <person name="Brown T."/>
            <person name="Cohen L."/>
        </authorList>
    </citation>
    <scope>NUCLEOTIDE SEQUENCE</scope>
    <source>
        <strain evidence="2">SPMC142</strain>
    </source>
</reference>
<evidence type="ECO:0000313" key="2">
    <source>
        <dbReference type="EMBL" id="CAE0604729.1"/>
    </source>
</evidence>
<feature type="compositionally biased region" description="Polar residues" evidence="1">
    <location>
        <begin position="210"/>
        <end position="226"/>
    </location>
</feature>
<gene>
    <name evidence="2" type="ORF">SACU0126_LOCUS36496</name>
</gene>
<organism evidence="2">
    <name type="scientific">Strombidinopsis acuminata</name>
    <dbReference type="NCBI Taxonomy" id="141414"/>
    <lineage>
        <taxon>Eukaryota</taxon>
        <taxon>Sar</taxon>
        <taxon>Alveolata</taxon>
        <taxon>Ciliophora</taxon>
        <taxon>Intramacronucleata</taxon>
        <taxon>Spirotrichea</taxon>
        <taxon>Choreotrichia</taxon>
        <taxon>Choreotrichida</taxon>
        <taxon>Strombidinopsidae</taxon>
        <taxon>Strombidinopsis</taxon>
    </lineage>
</organism>
<proteinExistence type="predicted"/>
<dbReference type="EMBL" id="HBIQ01115142">
    <property type="protein sequence ID" value="CAE0604729.1"/>
    <property type="molecule type" value="Transcribed_RNA"/>
</dbReference>
<feature type="compositionally biased region" description="Low complexity" evidence="1">
    <location>
        <begin position="15"/>
        <end position="35"/>
    </location>
</feature>
<evidence type="ECO:0000256" key="1">
    <source>
        <dbReference type="SAM" id="MobiDB-lite"/>
    </source>
</evidence>
<feature type="region of interest" description="Disordered" evidence="1">
    <location>
        <begin position="1"/>
        <end position="60"/>
    </location>
</feature>
<feature type="region of interest" description="Disordered" evidence="1">
    <location>
        <begin position="205"/>
        <end position="226"/>
    </location>
</feature>
<dbReference type="AlphaFoldDB" id="A0A7S3U8I2"/>